<gene>
    <name evidence="2" type="ORF">MPL1032_190001</name>
</gene>
<evidence type="ECO:0000313" key="3">
    <source>
        <dbReference type="Proteomes" id="UP000182888"/>
    </source>
</evidence>
<proteinExistence type="predicted"/>
<feature type="compositionally biased region" description="Basic and acidic residues" evidence="1">
    <location>
        <begin position="51"/>
        <end position="72"/>
    </location>
</feature>
<protein>
    <submittedName>
        <fullName evidence="2">Uncharacterized protein</fullName>
    </submittedName>
</protein>
<sequence length="72" mass="7973">MVALLPQGEKEKLHKNFIFDSRDSRQSVIGGPSLAAYLSAMRAGIEEATDEREHQHPGRAFERPDGPTRDGP</sequence>
<evidence type="ECO:0000256" key="1">
    <source>
        <dbReference type="SAM" id="MobiDB-lite"/>
    </source>
</evidence>
<accession>A0A0K2VV91</accession>
<dbReference type="Proteomes" id="UP000182888">
    <property type="component" value="Unassembled WGS sequence"/>
</dbReference>
<dbReference type="AlphaFoldDB" id="A0A0K2VV91"/>
<evidence type="ECO:0000313" key="2">
    <source>
        <dbReference type="EMBL" id="CDX54294.1"/>
    </source>
</evidence>
<feature type="region of interest" description="Disordered" evidence="1">
    <location>
        <begin position="45"/>
        <end position="72"/>
    </location>
</feature>
<dbReference type="EMBL" id="CCND01000011">
    <property type="protein sequence ID" value="CDX54294.1"/>
    <property type="molecule type" value="Genomic_DNA"/>
</dbReference>
<reference evidence="3" key="1">
    <citation type="submission" date="2014-08" db="EMBL/GenBank/DDBJ databases">
        <authorList>
            <person name="Edwards T."/>
        </authorList>
    </citation>
    <scope>NUCLEOTIDE SEQUENCE [LARGE SCALE GENOMIC DNA]</scope>
</reference>
<name>A0A0K2VV91_MESPL</name>
<organism evidence="2 3">
    <name type="scientific">Mesorhizobium plurifarium</name>
    <dbReference type="NCBI Taxonomy" id="69974"/>
    <lineage>
        <taxon>Bacteria</taxon>
        <taxon>Pseudomonadati</taxon>
        <taxon>Pseudomonadota</taxon>
        <taxon>Alphaproteobacteria</taxon>
        <taxon>Hyphomicrobiales</taxon>
        <taxon>Phyllobacteriaceae</taxon>
        <taxon>Mesorhizobium</taxon>
    </lineage>
</organism>